<keyword evidence="10" id="KW-0997">Cell inner membrane</keyword>
<dbReference type="EC" id="7.-.-.-" evidence="10"/>
<keyword evidence="2 10" id="KW-0597">Phosphoprotein</keyword>
<feature type="transmembrane region" description="Helical" evidence="10">
    <location>
        <begin position="228"/>
        <end position="248"/>
    </location>
</feature>
<evidence type="ECO:0000256" key="6">
    <source>
        <dbReference type="ARBA" id="ARBA00022967"/>
    </source>
</evidence>
<feature type="transmembrane region" description="Helical" evidence="10">
    <location>
        <begin position="310"/>
        <end position="329"/>
    </location>
</feature>
<comment type="cofactor">
    <cofactor evidence="10">
        <name>FMN</name>
        <dbReference type="ChEBI" id="CHEBI:58210"/>
    </cofactor>
</comment>
<feature type="transmembrane region" description="Helical" evidence="10">
    <location>
        <begin position="29"/>
        <end position="48"/>
    </location>
</feature>
<keyword evidence="4 10" id="KW-0288">FMN</keyword>
<dbReference type="PANTHER" id="PTHR30578">
    <property type="entry name" value="ELECTRON TRANSPORT COMPLEX PROTEIN RNFD"/>
    <property type="match status" value="1"/>
</dbReference>
<dbReference type="HAMAP" id="MF_00462">
    <property type="entry name" value="RsxD_RnfD"/>
    <property type="match status" value="1"/>
</dbReference>
<feature type="transmembrane region" description="Helical" evidence="10">
    <location>
        <begin position="279"/>
        <end position="298"/>
    </location>
</feature>
<evidence type="ECO:0000256" key="2">
    <source>
        <dbReference type="ARBA" id="ARBA00022553"/>
    </source>
</evidence>
<comment type="similarity">
    <text evidence="10">Belongs to the NqrB/RnfD family.</text>
</comment>
<evidence type="ECO:0000313" key="11">
    <source>
        <dbReference type="EMBL" id="MBO8416643.1"/>
    </source>
</evidence>
<evidence type="ECO:0000256" key="1">
    <source>
        <dbReference type="ARBA" id="ARBA00022448"/>
    </source>
</evidence>
<keyword evidence="9 10" id="KW-0472">Membrane</keyword>
<sequence>MQISVQSAKQNLGIEAAPHLHAGLSTQRIMALVLLALLPAYAVVLYFYGFAVIWQLGLCLVTGAVCEVLTALLRGRRLKRALCDLSYVVTAALLALTLPSLMPWHLTVVAMAFAILIVKQCFGGLGMNIFNPAMAGFVFLIISAPGSFFTTYIAPAPAAISVATPSRTLDVILAGDSTDQRALVDEIKAINVSADALSGATFLESIKTARKAQTVSAIPAPEFTDSAYQAYLFLAGAYLLGGVVLIACKVILFQMPLAFLATVAAGGALWHHLAPDASISALEHLLFGGTMLAAFFIITDPVTNAGTSKGRVVFSIICALLLLLIRVKGSYSDSVAFAVLLSNAAAPLIDVLTRRRPFGIGYKEGGLR</sequence>
<reference evidence="11" key="1">
    <citation type="submission" date="2020-10" db="EMBL/GenBank/DDBJ databases">
        <authorList>
            <person name="Gilroy R."/>
        </authorList>
    </citation>
    <scope>NUCLEOTIDE SEQUENCE</scope>
    <source>
        <strain evidence="11">17213</strain>
    </source>
</reference>
<dbReference type="InterPro" id="IPR011303">
    <property type="entry name" value="RnfD_bac"/>
</dbReference>
<dbReference type="Pfam" id="PF03116">
    <property type="entry name" value="NQR2_RnfD_RnfE"/>
    <property type="match status" value="1"/>
</dbReference>
<comment type="subcellular location">
    <subcellularLocation>
        <location evidence="10">Cell inner membrane</location>
        <topology evidence="10">Multi-pass membrane protein</topology>
    </subcellularLocation>
</comment>
<feature type="modified residue" description="FMN phosphoryl threonine" evidence="10">
    <location>
        <position position="201"/>
    </location>
</feature>
<comment type="caution">
    <text evidence="11">The sequence shown here is derived from an EMBL/GenBank/DDBJ whole genome shotgun (WGS) entry which is preliminary data.</text>
</comment>
<reference evidence="11" key="2">
    <citation type="journal article" date="2021" name="PeerJ">
        <title>Extensive microbial diversity within the chicken gut microbiome revealed by metagenomics and culture.</title>
        <authorList>
            <person name="Gilroy R."/>
            <person name="Ravi A."/>
            <person name="Getino M."/>
            <person name="Pursley I."/>
            <person name="Horton D.L."/>
            <person name="Alikhan N.F."/>
            <person name="Baker D."/>
            <person name="Gharbi K."/>
            <person name="Hall N."/>
            <person name="Watson M."/>
            <person name="Adriaenssens E.M."/>
            <person name="Foster-Nyarko E."/>
            <person name="Jarju S."/>
            <person name="Secka A."/>
            <person name="Antonio M."/>
            <person name="Oren A."/>
            <person name="Chaudhuri R.R."/>
            <person name="La Ragione R."/>
            <person name="Hildebrand F."/>
            <person name="Pallen M.J."/>
        </authorList>
    </citation>
    <scope>NUCLEOTIDE SEQUENCE</scope>
    <source>
        <strain evidence="11">17213</strain>
    </source>
</reference>
<keyword evidence="8 10" id="KW-1133">Transmembrane helix</keyword>
<evidence type="ECO:0000256" key="3">
    <source>
        <dbReference type="ARBA" id="ARBA00022630"/>
    </source>
</evidence>
<comment type="subunit">
    <text evidence="10">The complex is composed of six subunits: RnfA, RnfB, RnfC, RnfD, RnfE and RnfG.</text>
</comment>
<accession>A0A9D9DDU7</accession>
<dbReference type="EMBL" id="JADINH010000193">
    <property type="protein sequence ID" value="MBO8416643.1"/>
    <property type="molecule type" value="Genomic_DNA"/>
</dbReference>
<feature type="transmembrane region" description="Helical" evidence="10">
    <location>
        <begin position="137"/>
        <end position="160"/>
    </location>
</feature>
<keyword evidence="1 10" id="KW-0813">Transport</keyword>
<dbReference type="AlphaFoldDB" id="A0A9D9DDU7"/>
<dbReference type="Proteomes" id="UP000823631">
    <property type="component" value="Unassembled WGS sequence"/>
</dbReference>
<keyword evidence="5 10" id="KW-0812">Transmembrane</keyword>
<dbReference type="GO" id="GO:0022900">
    <property type="term" value="P:electron transport chain"/>
    <property type="evidence" value="ECO:0007669"/>
    <property type="project" value="UniProtKB-UniRule"/>
</dbReference>
<gene>
    <name evidence="10" type="primary">rnfD</name>
    <name evidence="11" type="ORF">IAB19_09705</name>
</gene>
<evidence type="ECO:0000256" key="4">
    <source>
        <dbReference type="ARBA" id="ARBA00022643"/>
    </source>
</evidence>
<keyword evidence="10" id="KW-1003">Cell membrane</keyword>
<evidence type="ECO:0000256" key="7">
    <source>
        <dbReference type="ARBA" id="ARBA00022982"/>
    </source>
</evidence>
<protein>
    <recommendedName>
        <fullName evidence="10">Ion-translocating oxidoreductase complex subunit D</fullName>
        <ecNumber evidence="10">7.-.-.-</ecNumber>
    </recommendedName>
    <alternativeName>
        <fullName evidence="10">Rnf electron transport complex subunit D</fullName>
    </alternativeName>
</protein>
<dbReference type="GO" id="GO:0005886">
    <property type="term" value="C:plasma membrane"/>
    <property type="evidence" value="ECO:0007669"/>
    <property type="project" value="UniProtKB-SubCell"/>
</dbReference>
<feature type="transmembrane region" description="Helical" evidence="10">
    <location>
        <begin position="54"/>
        <end position="73"/>
    </location>
</feature>
<evidence type="ECO:0000256" key="8">
    <source>
        <dbReference type="ARBA" id="ARBA00022989"/>
    </source>
</evidence>
<comment type="function">
    <text evidence="10">Part of a membrane-bound complex that couples electron transfer with translocation of ions across the membrane.</text>
</comment>
<dbReference type="GO" id="GO:0055085">
    <property type="term" value="P:transmembrane transport"/>
    <property type="evidence" value="ECO:0007669"/>
    <property type="project" value="InterPro"/>
</dbReference>
<keyword evidence="3 10" id="KW-0285">Flavoprotein</keyword>
<dbReference type="NCBIfam" id="TIGR01946">
    <property type="entry name" value="rnfD"/>
    <property type="match status" value="1"/>
</dbReference>
<evidence type="ECO:0000313" key="12">
    <source>
        <dbReference type="Proteomes" id="UP000823631"/>
    </source>
</evidence>
<feature type="transmembrane region" description="Helical" evidence="10">
    <location>
        <begin position="85"/>
        <end position="102"/>
    </location>
</feature>
<keyword evidence="7 10" id="KW-0249">Electron transport</keyword>
<proteinExistence type="inferred from homology"/>
<organism evidence="11 12">
    <name type="scientific">Candidatus Avisuccinivibrio stercorigallinarum</name>
    <dbReference type="NCBI Taxonomy" id="2840704"/>
    <lineage>
        <taxon>Bacteria</taxon>
        <taxon>Pseudomonadati</taxon>
        <taxon>Pseudomonadota</taxon>
        <taxon>Gammaproteobacteria</taxon>
        <taxon>Aeromonadales</taxon>
        <taxon>Succinivibrionaceae</taxon>
        <taxon>Succinivibrionaceae incertae sedis</taxon>
        <taxon>Candidatus Avisuccinivibrio</taxon>
    </lineage>
</organism>
<evidence type="ECO:0000256" key="5">
    <source>
        <dbReference type="ARBA" id="ARBA00022692"/>
    </source>
</evidence>
<keyword evidence="6 10" id="KW-1278">Translocase</keyword>
<dbReference type="InterPro" id="IPR004338">
    <property type="entry name" value="NqrB/RnfD"/>
</dbReference>
<feature type="transmembrane region" description="Helical" evidence="10">
    <location>
        <begin position="255"/>
        <end position="273"/>
    </location>
</feature>
<name>A0A9D9DDU7_9GAMM</name>
<dbReference type="PANTHER" id="PTHR30578:SF0">
    <property type="entry name" value="ION-TRANSLOCATING OXIDOREDUCTASE COMPLEX SUBUNIT D"/>
    <property type="match status" value="1"/>
</dbReference>
<feature type="transmembrane region" description="Helical" evidence="10">
    <location>
        <begin position="108"/>
        <end position="130"/>
    </location>
</feature>
<evidence type="ECO:0000256" key="9">
    <source>
        <dbReference type="ARBA" id="ARBA00023136"/>
    </source>
</evidence>
<evidence type="ECO:0000256" key="10">
    <source>
        <dbReference type="HAMAP-Rule" id="MF_00462"/>
    </source>
</evidence>